<reference evidence="1 2" key="2">
    <citation type="journal article" date="2013" name="Genome Biol. Evol.">
        <title>Genome sequencing of Giardia lamblia genotypes A2 and B isolates (DH and GS) and comparative analysis with the genomes of genotypes A1 and E (WB and Pig).</title>
        <authorList>
            <person name="Adam R.D."/>
            <person name="Dahlstrom E.W."/>
            <person name="Martens C.A."/>
            <person name="Bruno D.P."/>
            <person name="Barbian K.D."/>
            <person name="Ricklefs S.M."/>
            <person name="Hernandez M.M."/>
            <person name="Narla N.P."/>
            <person name="Patel R.B."/>
            <person name="Porcella S.F."/>
            <person name="Nash T.E."/>
        </authorList>
    </citation>
    <scope>NUCLEOTIDE SEQUENCE [LARGE SCALE GENOMIC DNA]</scope>
    <source>
        <strain evidence="1 2">GS</strain>
    </source>
</reference>
<comment type="caution">
    <text evidence="1">The sequence shown here is derived from an EMBL/GenBank/DDBJ whole genome shotgun (WGS) entry which is preliminary data.</text>
</comment>
<keyword evidence="1" id="KW-0808">Transferase</keyword>
<protein>
    <submittedName>
        <fullName evidence="1">Serine/threonine protein kinase</fullName>
    </submittedName>
</protein>
<dbReference type="PANTHER" id="PTHR23275">
    <property type="entry name" value="CABRIOLET.-RELATED"/>
    <property type="match status" value="1"/>
</dbReference>
<dbReference type="GO" id="GO:0004674">
    <property type="term" value="F:protein serine/threonine kinase activity"/>
    <property type="evidence" value="ECO:0007669"/>
    <property type="project" value="UniProtKB-KW"/>
</dbReference>
<accession>V6TPR2</accession>
<keyword evidence="1" id="KW-0723">Serine/threonine-protein kinase</keyword>
<dbReference type="SUPFAM" id="SSF57184">
    <property type="entry name" value="Growth factor receptor domain"/>
    <property type="match status" value="1"/>
</dbReference>
<dbReference type="InterPro" id="IPR009030">
    <property type="entry name" value="Growth_fac_rcpt_cys_sf"/>
</dbReference>
<reference evidence="2" key="1">
    <citation type="submission" date="2012-02" db="EMBL/GenBank/DDBJ databases">
        <title>Genome sequencing of Giardia lamblia Genotypes A2 and B isolates (DH and GS) and comparative analysis with the genomes of Genotypes A1 and E (WB and Pig).</title>
        <authorList>
            <person name="Adam R."/>
            <person name="Dahlstrom E."/>
            <person name="Martens C."/>
            <person name="Bruno D."/>
            <person name="Barbian K."/>
            <person name="Porcella S.F."/>
            <person name="Nash T."/>
        </authorList>
    </citation>
    <scope>NUCLEOTIDE SEQUENCE</scope>
    <source>
        <strain evidence="2">GS</strain>
    </source>
</reference>
<dbReference type="VEuPathDB" id="GiardiaDB:DHA2_152429"/>
<dbReference type="Gene3D" id="2.10.220.10">
    <property type="entry name" value="Hormone Receptor, Insulin-like Growth Factor Receptor 1, Chain A, domain 2"/>
    <property type="match status" value="1"/>
</dbReference>
<evidence type="ECO:0000313" key="1">
    <source>
        <dbReference type="EMBL" id="ESU40337.1"/>
    </source>
</evidence>
<keyword evidence="1" id="KW-0418">Kinase</keyword>
<dbReference type="EMBL" id="AHHH01000248">
    <property type="protein sequence ID" value="ESU40337.1"/>
    <property type="molecule type" value="Genomic_DNA"/>
</dbReference>
<dbReference type="PANTHER" id="PTHR23275:SF100">
    <property type="entry name" value="EGF-LIKE DOMAIN-CONTAINING PROTEIN"/>
    <property type="match status" value="1"/>
</dbReference>
<sequence>MEHVKRKTTSVLTRQMGCARNVLSSPSCSRGGCYRTGQDPGQAMCKTAVDGVCTAAAAAAGNNYFIPPGADASHDSVVACNDTTEITLTDGKKYVGVANCLTCTKPTDGNADTPTAATCTKCADGYFVASAACTACDEQCATCEGTNSESKCKSCKDGYFLGAANNAAGKCI</sequence>
<organism evidence="1 2">
    <name type="scientific">Giardia intestinalis</name>
    <name type="common">Giardia lamblia</name>
    <dbReference type="NCBI Taxonomy" id="5741"/>
    <lineage>
        <taxon>Eukaryota</taxon>
        <taxon>Metamonada</taxon>
        <taxon>Diplomonadida</taxon>
        <taxon>Hexamitidae</taxon>
        <taxon>Giardiinae</taxon>
        <taxon>Giardia</taxon>
    </lineage>
</organism>
<evidence type="ECO:0000313" key="2">
    <source>
        <dbReference type="Proteomes" id="UP000018040"/>
    </source>
</evidence>
<dbReference type="InterPro" id="IPR052798">
    <property type="entry name" value="Giardia_VSA"/>
</dbReference>
<proteinExistence type="predicted"/>
<dbReference type="AlphaFoldDB" id="V6TPR2"/>
<gene>
    <name evidence="1" type="ORF">GSB_155174</name>
</gene>
<dbReference type="Proteomes" id="UP000018040">
    <property type="component" value="Unassembled WGS sequence"/>
</dbReference>
<name>V6TPR2_GIAIN</name>
<dbReference type="OrthoDB" id="10672399at2759"/>